<dbReference type="InterPro" id="IPR041700">
    <property type="entry name" value="OMP_b-brl_3"/>
</dbReference>
<comment type="caution">
    <text evidence="3">The sequence shown here is derived from an EMBL/GenBank/DDBJ whole genome shotgun (WGS) entry which is preliminary data.</text>
</comment>
<gene>
    <name evidence="3" type="ORF">DR871_004100</name>
</gene>
<evidence type="ECO:0000259" key="2">
    <source>
        <dbReference type="Pfam" id="PF14905"/>
    </source>
</evidence>
<dbReference type="GO" id="GO:0030246">
    <property type="term" value="F:carbohydrate binding"/>
    <property type="evidence" value="ECO:0007669"/>
    <property type="project" value="InterPro"/>
</dbReference>
<dbReference type="OrthoDB" id="1682379at2"/>
<dbReference type="SUPFAM" id="SSF56935">
    <property type="entry name" value="Porins"/>
    <property type="match status" value="1"/>
</dbReference>
<accession>A0A482TT52</accession>
<proteinExistence type="predicted"/>
<dbReference type="EMBL" id="QNVY02000001">
    <property type="protein sequence ID" value="RYJ53239.1"/>
    <property type="molecule type" value="Genomic_DNA"/>
</dbReference>
<dbReference type="SUPFAM" id="SSF49452">
    <property type="entry name" value="Starch-binding domain-like"/>
    <property type="match status" value="1"/>
</dbReference>
<dbReference type="AlphaFoldDB" id="A0A482TT52"/>
<feature type="region of interest" description="Disordered" evidence="1">
    <location>
        <begin position="347"/>
        <end position="376"/>
    </location>
</feature>
<dbReference type="RefSeq" id="WP_113664736.1">
    <property type="nucleotide sequence ID" value="NZ_QNVY02000001.1"/>
</dbReference>
<keyword evidence="4" id="KW-1185">Reference proteome</keyword>
<evidence type="ECO:0000313" key="3">
    <source>
        <dbReference type="EMBL" id="RYJ53239.1"/>
    </source>
</evidence>
<feature type="domain" description="Outer membrane protein beta-barrel" evidence="2">
    <location>
        <begin position="460"/>
        <end position="788"/>
    </location>
</feature>
<organism evidence="3 4">
    <name type="scientific">Flavobacterium petrolei</name>
    <dbReference type="NCBI Taxonomy" id="2259594"/>
    <lineage>
        <taxon>Bacteria</taxon>
        <taxon>Pseudomonadati</taxon>
        <taxon>Bacteroidota</taxon>
        <taxon>Flavobacteriia</taxon>
        <taxon>Flavobacteriales</taxon>
        <taxon>Flavobacteriaceae</taxon>
        <taxon>Flavobacterium</taxon>
    </lineage>
</organism>
<name>A0A482TT52_9FLAO</name>
<feature type="compositionally biased region" description="Polar residues" evidence="1">
    <location>
        <begin position="348"/>
        <end position="376"/>
    </location>
</feature>
<dbReference type="Proteomes" id="UP000253235">
    <property type="component" value="Unassembled WGS sequence"/>
</dbReference>
<evidence type="ECO:0000256" key="1">
    <source>
        <dbReference type="SAM" id="MobiDB-lite"/>
    </source>
</evidence>
<protein>
    <recommendedName>
        <fullName evidence="2">Outer membrane protein beta-barrel domain-containing protein</fullName>
    </recommendedName>
</protein>
<dbReference type="Gene3D" id="2.60.40.1120">
    <property type="entry name" value="Carboxypeptidase-like, regulatory domain"/>
    <property type="match status" value="1"/>
</dbReference>
<sequence>MSKITVTIAILLIFSFSAFSQKNKLSGVLTAGSEKPPIHNSVVALLTPIDSVLYQFTRSDKEGKFILNNIKPGNYILMTSHSQYADYLDEITVTSTDKDLVSIALMSKMELLREVIIKTGSIKIKGDTTSYRASDFKVDANANVEELLKKLPGIQVDKNGTIKAMGETVERVLVDGEEFFGDDPGMAVKNLRADAIKEVQVFDKKSDQAEFTGIDDGDSKKTINLRLKEDKKKGYFGKIDGANQPVTDADSRYNSNIMVSSFKGKRKLSAFLLNGNTGQDGLSWQDSDKFGGGDGNVSMSMDDDGNVNYEWTGGDNDDEPYVDTQNGFIKNTNAGLQYSNKWNDKHSLNLSPKYNKQSYQNNSSRNTQTQVGDTQLNENRATTSHVNRDNFKLNTVYDVKIDSVNTLKFTTKTNFYNTESDEFTTGNTTGSDGLLRNKQERLFTTKSDKESLSASALFKHKFVKPRRTLSINSSWSTLNTNANNFLKSSNESYEGGDFAFSNEVDQNKIGDKTNQNLALNVAYTEPIGKKLALQLSYQITHNTGNSNFVTYDFSDLTGKYDVMVDSLSNQFKQNITTNKPVIKLSYNAKKINYSFGSGFGFTSFNLQDQTLNKEYNRSFTNFFPTANFSYKYKSNSNLRVNYQGATKQPTIDQLQPLRNNQDFFNQLVGNPDLKQSFTNSINVSNNSYSILTETNFYQRISFRTTSNLISFNRDIDPESAKTITTPINTNGNFSANLYMGYGFKVKKINMYVNLSPSVNYNKSVNSINKQINNSNILSSNFSVYLNKSKEKKYDINLSNTFSNSRNSTSQNNEVKSFNTNNLGLDVAVYFREKWKLSTDYNLYSRQKTVDFQTNLTNQLWNARFQRTFKNDEFTAYVMVRDILNQNIGISRFVYENTIGEERNDRLRRYAMIGFTWNFKNKNGIEKK</sequence>
<reference evidence="3 4" key="1">
    <citation type="submission" date="2019-01" db="EMBL/GenBank/DDBJ databases">
        <title>Flavobacterium sp. nov. isolated from arctic soil.</title>
        <authorList>
            <person name="Kim D.-U."/>
        </authorList>
    </citation>
    <scope>NUCLEOTIDE SEQUENCE [LARGE SCALE GENOMIC DNA]</scope>
    <source>
        <strain evidence="3 4">Kopri-42</strain>
    </source>
</reference>
<dbReference type="Pfam" id="PF14905">
    <property type="entry name" value="OMP_b-brl_3"/>
    <property type="match status" value="1"/>
</dbReference>
<dbReference type="InterPro" id="IPR013784">
    <property type="entry name" value="Carb-bd-like_fold"/>
</dbReference>
<evidence type="ECO:0000313" key="4">
    <source>
        <dbReference type="Proteomes" id="UP000253235"/>
    </source>
</evidence>